<feature type="non-terminal residue" evidence="1">
    <location>
        <position position="109"/>
    </location>
</feature>
<sequence>MQAELDGVDAIARYRFDDDFNIFAFGQTIDSIPNVSPVLTDSLRKVAYAFDEPDTRDEAFLSAPSLSFPESQERYKALQVGESYNDYLQFASSQSQQMGTQASSQAPSQ</sequence>
<reference evidence="1" key="1">
    <citation type="submission" date="2020-10" db="EMBL/GenBank/DDBJ databases">
        <authorList>
            <person name="Sedaghatjoo S."/>
        </authorList>
    </citation>
    <scope>NUCLEOTIDE SEQUENCE</scope>
    <source>
        <strain evidence="1">AZH3</strain>
    </source>
</reference>
<dbReference type="EMBL" id="CAJHJG010003791">
    <property type="protein sequence ID" value="CAD6935564.1"/>
    <property type="molecule type" value="Genomic_DNA"/>
</dbReference>
<protein>
    <submittedName>
        <fullName evidence="1">Uncharacterized protein</fullName>
    </submittedName>
</protein>
<organism evidence="1 2">
    <name type="scientific">Tilletia caries</name>
    <name type="common">wheat bunt fungus</name>
    <dbReference type="NCBI Taxonomy" id="13290"/>
    <lineage>
        <taxon>Eukaryota</taxon>
        <taxon>Fungi</taxon>
        <taxon>Dikarya</taxon>
        <taxon>Basidiomycota</taxon>
        <taxon>Ustilaginomycotina</taxon>
        <taxon>Exobasidiomycetes</taxon>
        <taxon>Tilletiales</taxon>
        <taxon>Tilletiaceae</taxon>
        <taxon>Tilletia</taxon>
    </lineage>
</organism>
<name>A0ABN7J0F7_9BASI</name>
<keyword evidence="2" id="KW-1185">Reference proteome</keyword>
<proteinExistence type="predicted"/>
<dbReference type="Proteomes" id="UP000836402">
    <property type="component" value="Unassembled WGS sequence"/>
</dbReference>
<evidence type="ECO:0000313" key="2">
    <source>
        <dbReference type="Proteomes" id="UP000836402"/>
    </source>
</evidence>
<evidence type="ECO:0000313" key="1">
    <source>
        <dbReference type="EMBL" id="CAD6935564.1"/>
    </source>
</evidence>
<gene>
    <name evidence="1" type="ORF">JKIAZH3_G1541</name>
</gene>
<comment type="caution">
    <text evidence="1">The sequence shown here is derived from an EMBL/GenBank/DDBJ whole genome shotgun (WGS) entry which is preliminary data.</text>
</comment>
<accession>A0ABN7J0F7</accession>